<dbReference type="InterPro" id="IPR038955">
    <property type="entry name" value="PriA/CPL1_fungi"/>
</dbReference>
<dbReference type="PROSITE" id="PS51257">
    <property type="entry name" value="PROKAR_LIPOPROTEIN"/>
    <property type="match status" value="1"/>
</dbReference>
<dbReference type="EMBL" id="AMBO01000043">
    <property type="protein sequence ID" value="EKD05647.1"/>
    <property type="molecule type" value="Genomic_DNA"/>
</dbReference>
<protein>
    <submittedName>
        <fullName evidence="3">Delayed-type hypersensitivity antigen-related protein</fullName>
    </submittedName>
</protein>
<dbReference type="InParanoid" id="K1W1L2"/>
<evidence type="ECO:0000313" key="4">
    <source>
        <dbReference type="Proteomes" id="UP000006757"/>
    </source>
</evidence>
<dbReference type="PANTHER" id="PTHR35192:SF2">
    <property type="entry name" value="APPLE DOMAIN-CONTAINING PROTEIN"/>
    <property type="match status" value="1"/>
</dbReference>
<evidence type="ECO:0000313" key="3">
    <source>
        <dbReference type="EMBL" id="EKD05647.1"/>
    </source>
</evidence>
<sequence>MKTTFFLATCLSLLGVTFAATSPVFVGCYAPGLLDNVVANLLSGVANTLASTNGATCAAGCGTLGYEYSFYNPGITILTITLLPSCYCSSSAAIGSSGLKENYITNAQNSQGSTCQNPDIATASQVTLTGCYNAATLTGGAVATSITNPDTCFATCKDWKVMAITPVGTGGTYSCQCGTAVTLGTSRTCAANVPVLYGNVGGTASLAARRRRMAAIAGHAAPENKVCPGSLSSCLVNVPTVHSGVSFECIDTQAELESCGGCVNGYYSHQFVIGQNITFSGVDCTSMEGVTFGAVSCVSGQCVASRCRSGYRLVNLMCERDATLPTQRQAATIFKRSPLF</sequence>
<organism evidence="3 4">
    <name type="scientific">Trichosporon asahii var. asahii (strain CBS 8904)</name>
    <name type="common">Yeast</name>
    <dbReference type="NCBI Taxonomy" id="1220162"/>
    <lineage>
        <taxon>Eukaryota</taxon>
        <taxon>Fungi</taxon>
        <taxon>Dikarya</taxon>
        <taxon>Basidiomycota</taxon>
        <taxon>Agaricomycotina</taxon>
        <taxon>Tremellomycetes</taxon>
        <taxon>Trichosporonales</taxon>
        <taxon>Trichosporonaceae</taxon>
        <taxon>Trichosporon</taxon>
    </lineage>
</organism>
<dbReference type="PANTHER" id="PTHR35192">
    <property type="entry name" value="PROTEIN, PUTATIVE-RELATED"/>
    <property type="match status" value="1"/>
</dbReference>
<reference evidence="3 4" key="1">
    <citation type="journal article" date="2012" name="Eukaryot. Cell">
        <title>Genome sequence of the Trichosporon asahii environmental strain CBS 8904.</title>
        <authorList>
            <person name="Yang R.Y."/>
            <person name="Li H.T."/>
            <person name="Zhu H."/>
            <person name="Zhou G.P."/>
            <person name="Wang M."/>
            <person name="Wang L."/>
        </authorList>
    </citation>
    <scope>NUCLEOTIDE SEQUENCE [LARGE SCALE GENOMIC DNA]</scope>
    <source>
        <strain evidence="3 4">CBS 8904</strain>
    </source>
</reference>
<feature type="chain" id="PRO_5003852574" evidence="1">
    <location>
        <begin position="20"/>
        <end position="340"/>
    </location>
</feature>
<dbReference type="Proteomes" id="UP000006757">
    <property type="component" value="Unassembled WGS sequence"/>
</dbReference>
<name>K1W1L2_TRIAC</name>
<keyword evidence="4" id="KW-1185">Reference proteome</keyword>
<evidence type="ECO:0000259" key="2">
    <source>
        <dbReference type="Pfam" id="PF21671"/>
    </source>
</evidence>
<feature type="signal peptide" evidence="1">
    <location>
        <begin position="1"/>
        <end position="19"/>
    </location>
</feature>
<dbReference type="OrthoDB" id="439917at2759"/>
<accession>K1W1L2</accession>
<dbReference type="Pfam" id="PF21671">
    <property type="entry name" value="CPL1-like"/>
    <property type="match status" value="1"/>
</dbReference>
<dbReference type="InterPro" id="IPR048661">
    <property type="entry name" value="CPL1-like"/>
</dbReference>
<gene>
    <name evidence="3" type="ORF">A1Q2_00039</name>
</gene>
<evidence type="ECO:0000256" key="1">
    <source>
        <dbReference type="SAM" id="SignalP"/>
    </source>
</evidence>
<keyword evidence="1" id="KW-0732">Signal</keyword>
<feature type="domain" description="Protein CPL1-like" evidence="2">
    <location>
        <begin position="247"/>
        <end position="313"/>
    </location>
</feature>
<dbReference type="AlphaFoldDB" id="K1W1L2"/>
<comment type="caution">
    <text evidence="3">The sequence shown here is derived from an EMBL/GenBank/DDBJ whole genome shotgun (WGS) entry which is preliminary data.</text>
</comment>
<dbReference type="STRING" id="1220162.K1W1L2"/>
<dbReference type="HOGENOM" id="CLU_055507_0_0_1"/>
<proteinExistence type="predicted"/>